<feature type="transmembrane region" description="Helical" evidence="7">
    <location>
        <begin position="323"/>
        <end position="343"/>
    </location>
</feature>
<dbReference type="EC" id="6.2.1.1" evidence="2"/>
<dbReference type="Proteomes" id="UP000574067">
    <property type="component" value="Unassembled WGS sequence"/>
</dbReference>
<comment type="similarity">
    <text evidence="1">Belongs to the ATP-dependent AMP-binding enzyme family.</text>
</comment>
<keyword evidence="5" id="KW-0067">ATP-binding</keyword>
<evidence type="ECO:0000256" key="5">
    <source>
        <dbReference type="ARBA" id="ARBA00022840"/>
    </source>
</evidence>
<gene>
    <name evidence="11" type="ORF">HHL10_24365</name>
</gene>
<feature type="domain" description="Acetyl-coenzyme A synthetase N-terminal" evidence="10">
    <location>
        <begin position="38"/>
        <end position="94"/>
    </location>
</feature>
<comment type="caution">
    <text evidence="11">The sequence shown here is derived from an EMBL/GenBank/DDBJ whole genome shotgun (WGS) entry which is preliminary data.</text>
</comment>
<dbReference type="EMBL" id="JABBFW010000027">
    <property type="protein sequence ID" value="NML18110.1"/>
    <property type="molecule type" value="Genomic_DNA"/>
</dbReference>
<dbReference type="PANTHER" id="PTHR24095">
    <property type="entry name" value="ACETYL-COENZYME A SYNTHETASE"/>
    <property type="match status" value="1"/>
</dbReference>
<dbReference type="PROSITE" id="PS00455">
    <property type="entry name" value="AMP_BINDING"/>
    <property type="match status" value="1"/>
</dbReference>
<dbReference type="Pfam" id="PF00501">
    <property type="entry name" value="AMP-binding"/>
    <property type="match status" value="1"/>
</dbReference>
<sequence length="662" mass="71364">MPVDVSNAPAVVWRPDAATVAGANLTRFMRALEVDSFESLNERASADPAWFNDALIRFLDYRFERPYEQVLDLGAGLPFARWCVGGVTNVVLNCIDRRRGTARYEQPVLVWEGEDGAESSWTFADLDREVCRLGWGLRRLGLGRGDVVGMYMPNLPHAAAAMLAVAKIGAIVLPMFSGFGADALAQRLGDGQAKAVITVDGSLRRGKPVGAKAVVDEALAHCPGVRHVVVLSHLATEHGWIDGRDHWWHELAAGAPEDVTAVPTEPMPADDPLMLMFTSGTSGKPKGVVHSHCGFPVKTALDLSICMDLKPEDRFLWMSDMGWLVGPILVFGGLLVGSTIVLAEGAPNYPQPDRLWRLIERHRVSYLGLAPTVARLSMSLSDAEVAQRDLSSLRVMVSTGEPWTPEAWQWTFERVGQRRVPLLNYSGGTEVGGILTGTVIHPLKPCAFAGPVPGTGADVVDAEGASVPCGVTGELVMRTPSIGLTRGLWQDRERYLESYWSRLPNLWVHGDFASRDAEGLWYVHGRSDDTLKIAGKRTGPSEIEALLMGTGLVLDAAAVGMPDPVKGTAVVCVCVPRPDIALDAAAKSLSAAVVTGLGGAFRPARVVFVPDLPRTRSSKLMRRVVRAAWLGEDVGDLSTLVNPEAVEAIRAARGDDAMTSRT</sequence>
<dbReference type="InterPro" id="IPR042099">
    <property type="entry name" value="ANL_N_sf"/>
</dbReference>
<dbReference type="RefSeq" id="WP_169163012.1">
    <property type="nucleotide sequence ID" value="NZ_JABBFW010000027.1"/>
</dbReference>
<evidence type="ECO:0000313" key="12">
    <source>
        <dbReference type="Proteomes" id="UP000574067"/>
    </source>
</evidence>
<evidence type="ECO:0000256" key="4">
    <source>
        <dbReference type="ARBA" id="ARBA00022741"/>
    </source>
</evidence>
<keyword evidence="4" id="KW-0547">Nucleotide-binding</keyword>
<dbReference type="AlphaFoldDB" id="A0A848FIU4"/>
<dbReference type="InterPro" id="IPR032387">
    <property type="entry name" value="ACAS_N"/>
</dbReference>
<dbReference type="GO" id="GO:0006085">
    <property type="term" value="P:acetyl-CoA biosynthetic process"/>
    <property type="evidence" value="ECO:0007669"/>
    <property type="project" value="TreeGrafter"/>
</dbReference>
<proteinExistence type="inferred from homology"/>
<dbReference type="SUPFAM" id="SSF56801">
    <property type="entry name" value="Acetyl-CoA synthetase-like"/>
    <property type="match status" value="1"/>
</dbReference>
<dbReference type="GO" id="GO:0005524">
    <property type="term" value="F:ATP binding"/>
    <property type="evidence" value="ECO:0007669"/>
    <property type="project" value="UniProtKB-KW"/>
</dbReference>
<keyword evidence="12" id="KW-1185">Reference proteome</keyword>
<keyword evidence="6" id="KW-0007">Acetylation</keyword>
<dbReference type="InterPro" id="IPR045851">
    <property type="entry name" value="AMP-bd_C_sf"/>
</dbReference>
<evidence type="ECO:0000256" key="3">
    <source>
        <dbReference type="ARBA" id="ARBA00022598"/>
    </source>
</evidence>
<evidence type="ECO:0000259" key="10">
    <source>
        <dbReference type="Pfam" id="PF16177"/>
    </source>
</evidence>
<feature type="domain" description="AMP-dependent synthetase/ligase" evidence="8">
    <location>
        <begin position="103"/>
        <end position="489"/>
    </location>
</feature>
<dbReference type="Pfam" id="PF16177">
    <property type="entry name" value="ACAS_N"/>
    <property type="match status" value="1"/>
</dbReference>
<evidence type="ECO:0000256" key="1">
    <source>
        <dbReference type="ARBA" id="ARBA00006432"/>
    </source>
</evidence>
<protein>
    <recommendedName>
        <fullName evidence="2">acetate--CoA ligase</fullName>
        <ecNumber evidence="2">6.2.1.1</ecNumber>
    </recommendedName>
</protein>
<dbReference type="Gene3D" id="3.40.50.12780">
    <property type="entry name" value="N-terminal domain of ligase-like"/>
    <property type="match status" value="1"/>
</dbReference>
<keyword evidence="7" id="KW-1133">Transmembrane helix</keyword>
<evidence type="ECO:0000259" key="9">
    <source>
        <dbReference type="Pfam" id="PF13193"/>
    </source>
</evidence>
<dbReference type="Gene3D" id="3.30.300.30">
    <property type="match status" value="1"/>
</dbReference>
<evidence type="ECO:0000259" key="8">
    <source>
        <dbReference type="Pfam" id="PF00501"/>
    </source>
</evidence>
<reference evidence="11 12" key="1">
    <citation type="submission" date="2020-04" db="EMBL/GenBank/DDBJ databases">
        <title>Azohydromonas sp. isolated from soil.</title>
        <authorList>
            <person name="Dahal R.H."/>
        </authorList>
    </citation>
    <scope>NUCLEOTIDE SEQUENCE [LARGE SCALE GENOMIC DNA]</scope>
    <source>
        <strain evidence="11 12">G-1-1-14</strain>
    </source>
</reference>
<dbReference type="InterPro" id="IPR025110">
    <property type="entry name" value="AMP-bd_C"/>
</dbReference>
<evidence type="ECO:0000256" key="2">
    <source>
        <dbReference type="ARBA" id="ARBA00013275"/>
    </source>
</evidence>
<dbReference type="InterPro" id="IPR000873">
    <property type="entry name" value="AMP-dep_synth/lig_dom"/>
</dbReference>
<keyword evidence="3" id="KW-0436">Ligase</keyword>
<dbReference type="Pfam" id="PF13193">
    <property type="entry name" value="AMP-binding_C"/>
    <property type="match status" value="1"/>
</dbReference>
<feature type="domain" description="AMP-binding enzyme C-terminal" evidence="9">
    <location>
        <begin position="542"/>
        <end position="619"/>
    </location>
</feature>
<organism evidence="11 12">
    <name type="scientific">Azohydromonas caseinilytica</name>
    <dbReference type="NCBI Taxonomy" id="2728836"/>
    <lineage>
        <taxon>Bacteria</taxon>
        <taxon>Pseudomonadati</taxon>
        <taxon>Pseudomonadota</taxon>
        <taxon>Betaproteobacteria</taxon>
        <taxon>Burkholderiales</taxon>
        <taxon>Sphaerotilaceae</taxon>
        <taxon>Azohydromonas</taxon>
    </lineage>
</organism>
<evidence type="ECO:0000256" key="6">
    <source>
        <dbReference type="ARBA" id="ARBA00022990"/>
    </source>
</evidence>
<accession>A0A848FIU4</accession>
<dbReference type="PANTHER" id="PTHR24095:SF14">
    <property type="entry name" value="ACETYL-COENZYME A SYNTHETASE 1"/>
    <property type="match status" value="1"/>
</dbReference>
<evidence type="ECO:0000256" key="7">
    <source>
        <dbReference type="SAM" id="Phobius"/>
    </source>
</evidence>
<keyword evidence="7" id="KW-0812">Transmembrane</keyword>
<name>A0A848FIU4_9BURK</name>
<keyword evidence="7" id="KW-0472">Membrane</keyword>
<evidence type="ECO:0000313" key="11">
    <source>
        <dbReference type="EMBL" id="NML18110.1"/>
    </source>
</evidence>
<dbReference type="GO" id="GO:0003987">
    <property type="term" value="F:acetate-CoA ligase activity"/>
    <property type="evidence" value="ECO:0007669"/>
    <property type="project" value="UniProtKB-EC"/>
</dbReference>
<dbReference type="InterPro" id="IPR020845">
    <property type="entry name" value="AMP-binding_CS"/>
</dbReference>